<dbReference type="InterPro" id="IPR051458">
    <property type="entry name" value="Cyt/Met_Dipeptidase"/>
</dbReference>
<dbReference type="SUPFAM" id="SSF53187">
    <property type="entry name" value="Zn-dependent exopeptidases"/>
    <property type="match status" value="1"/>
</dbReference>
<accession>A0A8B9IT74</accession>
<dbReference type="Proteomes" id="UP000694522">
    <property type="component" value="Unplaced"/>
</dbReference>
<evidence type="ECO:0000313" key="4">
    <source>
        <dbReference type="Ensembl" id="ENSACOP00000003680.1"/>
    </source>
</evidence>
<evidence type="ECO:0000256" key="2">
    <source>
        <dbReference type="ARBA" id="ARBA00022723"/>
    </source>
</evidence>
<evidence type="ECO:0000313" key="5">
    <source>
        <dbReference type="Proteomes" id="UP000694522"/>
    </source>
</evidence>
<keyword evidence="5" id="KW-1185">Reference proteome</keyword>
<name>A0A8B9IT74_9PSIT</name>
<organism evidence="4 5">
    <name type="scientific">Amazona collaria</name>
    <name type="common">yellow-billed parrot</name>
    <dbReference type="NCBI Taxonomy" id="241587"/>
    <lineage>
        <taxon>Eukaryota</taxon>
        <taxon>Metazoa</taxon>
        <taxon>Chordata</taxon>
        <taxon>Craniata</taxon>
        <taxon>Vertebrata</taxon>
        <taxon>Euteleostomi</taxon>
        <taxon>Archelosauria</taxon>
        <taxon>Archosauria</taxon>
        <taxon>Dinosauria</taxon>
        <taxon>Saurischia</taxon>
        <taxon>Theropoda</taxon>
        <taxon>Coelurosauria</taxon>
        <taxon>Aves</taxon>
        <taxon>Neognathae</taxon>
        <taxon>Neoaves</taxon>
        <taxon>Telluraves</taxon>
        <taxon>Australaves</taxon>
        <taxon>Psittaciformes</taxon>
        <taxon>Psittacidae</taxon>
        <taxon>Amazona</taxon>
    </lineage>
</organism>
<dbReference type="PANTHER" id="PTHR43270:SF1">
    <property type="entry name" value="BETA-ALA-HIS DIPEPTIDASE"/>
    <property type="match status" value="1"/>
</dbReference>
<dbReference type="PANTHER" id="PTHR43270">
    <property type="entry name" value="BETA-ALA-HIS DIPEPTIDASE"/>
    <property type="match status" value="1"/>
</dbReference>
<evidence type="ECO:0000256" key="1">
    <source>
        <dbReference type="ARBA" id="ARBA00022670"/>
    </source>
</evidence>
<dbReference type="GO" id="GO:0046872">
    <property type="term" value="F:metal ion binding"/>
    <property type="evidence" value="ECO:0007669"/>
    <property type="project" value="UniProtKB-KW"/>
</dbReference>
<dbReference type="AlphaFoldDB" id="A0A8B9IT74"/>
<proteinExistence type="predicted"/>
<dbReference type="Gene3D" id="3.40.630.10">
    <property type="entry name" value="Zn peptidases"/>
    <property type="match status" value="2"/>
</dbReference>
<reference evidence="4" key="2">
    <citation type="submission" date="2025-09" db="UniProtKB">
        <authorList>
            <consortium name="Ensembl"/>
        </authorList>
    </citation>
    <scope>IDENTIFICATION</scope>
</reference>
<protein>
    <submittedName>
        <fullName evidence="4">Carnosine dipeptidase 1</fullName>
    </submittedName>
</protein>
<sequence>MQNGQHLVYLLFHGILDPWLTLQMLKCEYPPFLEWVAVESDSIQPDLRKEVIRIMALAADRLVALGAIVNLVNLGSHQLPDGQDLPLPPVIIGKLVVEPQNPTVTYGHVDVQPAKKEDDWKTDPYTLTEINGNLYGHGAIDNKGPVLAWINAVETFKALKLVVNFKFVIEGMEEARSLGLGKLLQEENQCFFSDVDYVVTLDSLWLSNKKPAFTYESEGNACFFVDVECGSKYLHNGTSGGISHEPLMDLIALLGNNMHHCSGVTGEQRVASLTEEESKLYEPIQFNLEEHKSNSGMKKFLYEILLHLCVFSKRSSPNKLKVSMPLGAKPWLADVNDPLYKAARRAIKTVFGEDPDFIWDGSTVPVARMFQTTMQKSVIMFSIGAADDGECFQNEKISTLLSAAFFLEIYKLHRHLHEKSNTETNN</sequence>
<reference evidence="4" key="1">
    <citation type="submission" date="2025-08" db="UniProtKB">
        <authorList>
            <consortium name="Ensembl"/>
        </authorList>
    </citation>
    <scope>IDENTIFICATION</scope>
</reference>
<keyword evidence="2" id="KW-0479">Metal-binding</keyword>
<evidence type="ECO:0000256" key="3">
    <source>
        <dbReference type="ARBA" id="ARBA00022801"/>
    </source>
</evidence>
<dbReference type="Pfam" id="PF01546">
    <property type="entry name" value="Peptidase_M20"/>
    <property type="match status" value="1"/>
</dbReference>
<dbReference type="GO" id="GO:0006508">
    <property type="term" value="P:proteolysis"/>
    <property type="evidence" value="ECO:0007669"/>
    <property type="project" value="UniProtKB-KW"/>
</dbReference>
<dbReference type="GO" id="GO:0005829">
    <property type="term" value="C:cytosol"/>
    <property type="evidence" value="ECO:0007669"/>
    <property type="project" value="TreeGrafter"/>
</dbReference>
<dbReference type="InterPro" id="IPR002933">
    <property type="entry name" value="Peptidase_M20"/>
</dbReference>
<keyword evidence="1" id="KW-0645">Protease</keyword>
<dbReference type="Ensembl" id="ENSACOT00000003815.1">
    <property type="protein sequence ID" value="ENSACOP00000003680.1"/>
    <property type="gene ID" value="ENSACOG00000002573.1"/>
</dbReference>
<keyword evidence="3" id="KW-0378">Hydrolase</keyword>
<dbReference type="GO" id="GO:0016805">
    <property type="term" value="F:dipeptidase activity"/>
    <property type="evidence" value="ECO:0007669"/>
    <property type="project" value="TreeGrafter"/>
</dbReference>